<name>B7FGE4_MEDTR</name>
<dbReference type="EMBL" id="BT051157">
    <property type="protein sequence ID" value="ACJ83821.1"/>
    <property type="molecule type" value="mRNA"/>
</dbReference>
<evidence type="ECO:0000313" key="1">
    <source>
        <dbReference type="EMBL" id="ACJ83821.1"/>
    </source>
</evidence>
<proteinExistence type="evidence at transcript level"/>
<accession>B7FGE4</accession>
<organism evidence="1">
    <name type="scientific">Medicago truncatula</name>
    <name type="common">Barrel medic</name>
    <name type="synonym">Medicago tribuloides</name>
    <dbReference type="NCBI Taxonomy" id="3880"/>
    <lineage>
        <taxon>Eukaryota</taxon>
        <taxon>Viridiplantae</taxon>
        <taxon>Streptophyta</taxon>
        <taxon>Embryophyta</taxon>
        <taxon>Tracheophyta</taxon>
        <taxon>Spermatophyta</taxon>
        <taxon>Magnoliopsida</taxon>
        <taxon>eudicotyledons</taxon>
        <taxon>Gunneridae</taxon>
        <taxon>Pentapetalae</taxon>
        <taxon>rosids</taxon>
        <taxon>fabids</taxon>
        <taxon>Fabales</taxon>
        <taxon>Fabaceae</taxon>
        <taxon>Papilionoideae</taxon>
        <taxon>50 kb inversion clade</taxon>
        <taxon>NPAAA clade</taxon>
        <taxon>Hologalegina</taxon>
        <taxon>IRL clade</taxon>
        <taxon>Trifolieae</taxon>
        <taxon>Medicago</taxon>
    </lineage>
</organism>
<sequence length="48" mass="5959">MKLIHIFTDMYIHILTNNFKQHSSFFPLYTNIYHKMEICWIHVHNKIP</sequence>
<feature type="non-terminal residue" evidence="1">
    <location>
        <position position="48"/>
    </location>
</feature>
<protein>
    <submittedName>
        <fullName evidence="1">Uncharacterized protein</fullName>
    </submittedName>
</protein>
<dbReference type="AlphaFoldDB" id="B7FGE4"/>
<reference evidence="1" key="1">
    <citation type="submission" date="2008-12" db="EMBL/GenBank/DDBJ databases">
        <title>Medicago truncatula full length cdna cloning project.</title>
        <authorList>
            <person name="Moskal W."/>
            <person name="Chan A."/>
            <person name="Cheung F."/>
            <person name="Xiao Y."/>
            <person name="Town C.D."/>
        </authorList>
    </citation>
    <scope>NUCLEOTIDE SEQUENCE</scope>
</reference>